<dbReference type="PROSITE" id="PS50075">
    <property type="entry name" value="CARRIER"/>
    <property type="match status" value="3"/>
</dbReference>
<dbReference type="InterPro" id="IPR042099">
    <property type="entry name" value="ANL_N_sf"/>
</dbReference>
<dbReference type="GO" id="GO:0016874">
    <property type="term" value="F:ligase activity"/>
    <property type="evidence" value="ECO:0007669"/>
    <property type="project" value="UniProtKB-KW"/>
</dbReference>
<keyword evidence="2" id="KW-0597">Phosphoprotein</keyword>
<dbReference type="InterPro" id="IPR009081">
    <property type="entry name" value="PP-bd_ACP"/>
</dbReference>
<dbReference type="FunFam" id="3.40.50.980:FF:000001">
    <property type="entry name" value="Non-ribosomal peptide synthetase"/>
    <property type="match status" value="1"/>
</dbReference>
<keyword evidence="3" id="KW-0436">Ligase</keyword>
<dbReference type="CDD" id="cd19542">
    <property type="entry name" value="CT_NRPS-like"/>
    <property type="match status" value="1"/>
</dbReference>
<dbReference type="InterPro" id="IPR023213">
    <property type="entry name" value="CAT-like_dom_sf"/>
</dbReference>
<feature type="domain" description="Carrier" evidence="6">
    <location>
        <begin position="1704"/>
        <end position="1782"/>
    </location>
</feature>
<reference evidence="7" key="1">
    <citation type="submission" date="2019-04" db="EMBL/GenBank/DDBJ databases">
        <title>Friends and foes A comparative genomics studyof 23 Aspergillus species from section Flavi.</title>
        <authorList>
            <consortium name="DOE Joint Genome Institute"/>
            <person name="Kjaerbolling I."/>
            <person name="Vesth T."/>
            <person name="Frisvad J.C."/>
            <person name="Nybo J.L."/>
            <person name="Theobald S."/>
            <person name="Kildgaard S."/>
            <person name="Isbrandt T."/>
            <person name="Kuo A."/>
            <person name="Sato A."/>
            <person name="Lyhne E.K."/>
            <person name="Kogle M.E."/>
            <person name="Wiebenga A."/>
            <person name="Kun R.S."/>
            <person name="Lubbers R.J."/>
            <person name="Makela M.R."/>
            <person name="Barry K."/>
            <person name="Chovatia M."/>
            <person name="Clum A."/>
            <person name="Daum C."/>
            <person name="Haridas S."/>
            <person name="He G."/>
            <person name="LaButti K."/>
            <person name="Lipzen A."/>
            <person name="Mondo S."/>
            <person name="Riley R."/>
            <person name="Salamov A."/>
            <person name="Simmons B.A."/>
            <person name="Magnuson J.K."/>
            <person name="Henrissat B."/>
            <person name="Mortensen U.H."/>
            <person name="Larsen T.O."/>
            <person name="Devries R.P."/>
            <person name="Grigoriev I.V."/>
            <person name="Machida M."/>
            <person name="Baker S.E."/>
            <person name="Andersen M.R."/>
        </authorList>
    </citation>
    <scope>NUCLEOTIDE SEQUENCE [LARGE SCALE GENOMIC DNA]</scope>
    <source>
        <strain evidence="7">IBT 14317</strain>
    </source>
</reference>
<evidence type="ECO:0000256" key="2">
    <source>
        <dbReference type="ARBA" id="ARBA00022553"/>
    </source>
</evidence>
<dbReference type="SUPFAM" id="SSF56801">
    <property type="entry name" value="Acetyl-CoA synthetase-like"/>
    <property type="match status" value="2"/>
</dbReference>
<keyword evidence="1" id="KW-0596">Phosphopantetheine</keyword>
<gene>
    <name evidence="7" type="ORF">BDV23DRAFT_188714</name>
</gene>
<dbReference type="PANTHER" id="PTHR45527:SF1">
    <property type="entry name" value="FATTY ACID SYNTHASE"/>
    <property type="match status" value="1"/>
</dbReference>
<dbReference type="GO" id="GO:0016740">
    <property type="term" value="F:transferase activity"/>
    <property type="evidence" value="ECO:0007669"/>
    <property type="project" value="UniProtKB-KW"/>
</dbReference>
<dbReference type="Gene3D" id="1.10.1200.10">
    <property type="entry name" value="ACP-like"/>
    <property type="match status" value="2"/>
</dbReference>
<dbReference type="Pfam" id="PF00550">
    <property type="entry name" value="PP-binding"/>
    <property type="match status" value="2"/>
</dbReference>
<dbReference type="PANTHER" id="PTHR45527">
    <property type="entry name" value="NONRIBOSOMAL PEPTIDE SYNTHETASE"/>
    <property type="match status" value="1"/>
</dbReference>
<comment type="similarity">
    <text evidence="5">Belongs to the NRP synthetase family.</text>
</comment>
<dbReference type="Proteomes" id="UP000326877">
    <property type="component" value="Unassembled WGS sequence"/>
</dbReference>
<proteinExistence type="inferred from homology"/>
<evidence type="ECO:0000256" key="1">
    <source>
        <dbReference type="ARBA" id="ARBA00022450"/>
    </source>
</evidence>
<dbReference type="Gene3D" id="3.30.559.30">
    <property type="entry name" value="Nonribosomal peptide synthetase, condensation domain"/>
    <property type="match status" value="2"/>
</dbReference>
<dbReference type="GO" id="GO:0005737">
    <property type="term" value="C:cytoplasm"/>
    <property type="evidence" value="ECO:0007669"/>
    <property type="project" value="TreeGrafter"/>
</dbReference>
<feature type="domain" description="Carrier" evidence="6">
    <location>
        <begin position="1147"/>
        <end position="1223"/>
    </location>
</feature>
<dbReference type="GO" id="GO:0044550">
    <property type="term" value="P:secondary metabolite biosynthetic process"/>
    <property type="evidence" value="ECO:0007669"/>
    <property type="project" value="TreeGrafter"/>
</dbReference>
<evidence type="ECO:0000256" key="4">
    <source>
        <dbReference type="ARBA" id="ARBA00022679"/>
    </source>
</evidence>
<dbReference type="Gene3D" id="3.30.559.10">
    <property type="entry name" value="Chloramphenicol acetyltransferase-like domain"/>
    <property type="match status" value="2"/>
</dbReference>
<dbReference type="FunFam" id="3.30.300.30:FF:000015">
    <property type="entry name" value="Nonribosomal peptide synthase SidD"/>
    <property type="match status" value="2"/>
</dbReference>
<dbReference type="Gene3D" id="3.30.300.30">
    <property type="match status" value="2"/>
</dbReference>
<dbReference type="InterPro" id="IPR000873">
    <property type="entry name" value="AMP-dep_synth/lig_dom"/>
</dbReference>
<dbReference type="InterPro" id="IPR036736">
    <property type="entry name" value="ACP-like_sf"/>
</dbReference>
<dbReference type="InterPro" id="IPR020845">
    <property type="entry name" value="AMP-binding_CS"/>
</dbReference>
<dbReference type="Gene3D" id="3.40.50.12780">
    <property type="entry name" value="N-terminal domain of ligase-like"/>
    <property type="match status" value="1"/>
</dbReference>
<feature type="domain" description="Carrier" evidence="6">
    <location>
        <begin position="119"/>
        <end position="195"/>
    </location>
</feature>
<dbReference type="GO" id="GO:0043041">
    <property type="term" value="P:amino acid activation for nonribosomal peptide biosynthetic process"/>
    <property type="evidence" value="ECO:0007669"/>
    <property type="project" value="TreeGrafter"/>
</dbReference>
<evidence type="ECO:0000313" key="7">
    <source>
        <dbReference type="EMBL" id="KAE8384984.1"/>
    </source>
</evidence>
<dbReference type="SUPFAM" id="SSF52777">
    <property type="entry name" value="CoA-dependent acyltransferases"/>
    <property type="match status" value="4"/>
</dbReference>
<dbReference type="InterPro" id="IPR045851">
    <property type="entry name" value="AMP-bd_C_sf"/>
</dbReference>
<dbReference type="CDD" id="cd05918">
    <property type="entry name" value="A_NRPS_SidN3_like"/>
    <property type="match status" value="1"/>
</dbReference>
<accession>A0A5N7BT20</accession>
<dbReference type="FunFam" id="1.10.1200.10:FF:000005">
    <property type="entry name" value="Nonribosomal peptide synthetase 1"/>
    <property type="match status" value="2"/>
</dbReference>
<dbReference type="InterPro" id="IPR020806">
    <property type="entry name" value="PKS_PP-bd"/>
</dbReference>
<evidence type="ECO:0000256" key="3">
    <source>
        <dbReference type="ARBA" id="ARBA00022598"/>
    </source>
</evidence>
<dbReference type="GO" id="GO:0031177">
    <property type="term" value="F:phosphopantetheine binding"/>
    <property type="evidence" value="ECO:0007669"/>
    <property type="project" value="InterPro"/>
</dbReference>
<protein>
    <recommendedName>
        <fullName evidence="6">Carrier domain-containing protein</fullName>
    </recommendedName>
</protein>
<dbReference type="PROSITE" id="PS00455">
    <property type="entry name" value="AMP_BINDING"/>
    <property type="match status" value="1"/>
</dbReference>
<evidence type="ECO:0000259" key="6">
    <source>
        <dbReference type="PROSITE" id="PS50075"/>
    </source>
</evidence>
<dbReference type="SMART" id="SM00823">
    <property type="entry name" value="PKS_PP"/>
    <property type="match status" value="2"/>
</dbReference>
<keyword evidence="4" id="KW-0808">Transferase</keyword>
<name>A0A5N7BT20_PETAA</name>
<dbReference type="SUPFAM" id="SSF47336">
    <property type="entry name" value="ACP-like"/>
    <property type="match status" value="3"/>
</dbReference>
<sequence>MPSTEDVAVDLISPACQPCRTALCAFLVTSHALRTIELEFNTDLFLSSSDSLRSEFMSLQSSLAKYLPQYMIPSIYIPVRQLPTNTSGKLDRGKLKGSAEQLTDLQLAAYGLVGATKVQPSTDMESLIQTWWGEVLNVNPDSVSILDDFFHLGGDSVAAMRVVAAGRYIGVVLTVGDIFRHRNIRDLAMIARHENNDEEDKFLEPFSIWPGEEIDKQIRLDAIAEACSVSEEDIEDIYPCTPLQEALVDITLRQPSAYVNSTAMAIPDNADLLQVIQTWEKLYELNPILRTRIVRATSPNHGFLQVVVKAKIDWHRYSTLQDHWSQEAVTSISLGSQLASYAIILGEHGGQRQFVWKVHHALYDGWSIRLLFSQYDRLINGERIPASVPFNSFIGYLQETDQLAAHQFWDSQLRGDLPLGFPTLPSASYQPQPNRTESHFINLDPTTVVKTSLSILLRAAWALVVASQTGSDDVLFAATLSGRDTPINGIAEIVGPTITTVPVRIQITRQDTVYGYINKIESQAVDMMPFQHTGLQGIAQPSLGPRRRLDLKHLFVVQPQLPDDPAGNAPGLKVQGGVESHGVQVEARYDDSVMSSMMVQKVLEQFAHFSKGLATSDSQVRLSEIPLASSTDTHQILAWNSTRPSAVPECLHRLVESQVALHPNAPAICAWDGLLTYQELDDLASRVAHHLLTLNVGPEIMVPLYFEKSLWTIVAMLAVLKAGGAYVPLNPEHPIERIKQMIRDINAPFVLTSSTYAERFDHSLIINSEFVQGLSPAPVFSTAVHPRNAAIVVFTSGSTGTPKGVVLDYQSLCTMIRAEGSSMGFSSGTRALHFAAPSFDVNNSEVFTTLAHGGCVCVPSDYQIMNDLSTAITQMNVNWLFMTPSLAAHIDPDSVPCVIHLALGGEAIPASVMDRWMDKACLINSYGPSEATIWTSMAYLQRGIAPANIGRGLGTVLWVVDPSNSDQLSPIGTVGELLIEGPLLARGYLNDAEKNRCIIHHRSRMDTQVKIRGQRVEIGEIEHRLQETINDGTRVAVDLIHSPVYHDQQVLVAFIELSQGHTAAEELATSDILLSASTSFQEDMLHIQNSLGDLLPHYMIPSAYIPLRKLPMTATGKLDRRHLRGLAMNSSPDDMALYRLSNASTRTPSTRMELDLQALWSQVLQVDTALISVNAHFFRLGGDSIAAMKLVTVSRYNGISLTVTDIFRNPFLCDLAALAASHHSNSGHELLVPSSSFKDSTDPFFAFSKAEISPLVQYPPDDILRILPLTDMQLFSVCGAVSDSRWSLVYYFLDGSGPLDIDQLKSSWNQLVHNYDILRTIFAIHQNQFVQVVVRNVELGFEVYETDTELQQYTENLRAQDMHSKQILGVPFLRLAVVRRLHSSQHRIIVRISHALYDGVSLSMLWEALETIYQTGSPNSRPALTPFIQSGIERSELCVTYWKDLLQKSSMTSVTGRRHSIARPSPISYTAPIAISFESIVSSGITPSNAVQAAWALVLSYISGTKDVIFWHLVNGRSDASIPEVDTIMGPCINYVPVRIKFNSTSGFRDIVSQLQDQQLSRIPFETLGFQKIVVLCTDWPSLTRLPSAVVHQNINPSAEIVLGQNYYRIASLDDPQDMVDIKVISIPQADSNIHISIGYAKDLIESNYAKYLLDLLHLVIKQMSLNTDSALTDMQVPYEPPNDVSSNTEREMICPQSKDIRSNEPGERLAMVRSTWNQVLTPGERSSGLNENSSFVDLGGDFPKAVVLANALEEKGFLINVHDIIDLPTLQAQYLAASSMSTNLQGV</sequence>
<dbReference type="CDD" id="cd19545">
    <property type="entry name" value="FUM14_C_NRPS-like"/>
    <property type="match status" value="1"/>
</dbReference>
<dbReference type="InterPro" id="IPR001242">
    <property type="entry name" value="Condensation_dom"/>
</dbReference>
<evidence type="ECO:0000256" key="5">
    <source>
        <dbReference type="ARBA" id="ARBA00029454"/>
    </source>
</evidence>
<dbReference type="EMBL" id="ML735349">
    <property type="protein sequence ID" value="KAE8384984.1"/>
    <property type="molecule type" value="Genomic_DNA"/>
</dbReference>
<dbReference type="Pfam" id="PF00668">
    <property type="entry name" value="Condensation"/>
    <property type="match status" value="2"/>
</dbReference>
<dbReference type="OrthoDB" id="416786at2759"/>
<dbReference type="Pfam" id="PF00501">
    <property type="entry name" value="AMP-binding"/>
    <property type="match status" value="1"/>
</dbReference>
<organism evidence="7">
    <name type="scientific">Petromyces alliaceus</name>
    <name type="common">Aspergillus alliaceus</name>
    <dbReference type="NCBI Taxonomy" id="209559"/>
    <lineage>
        <taxon>Eukaryota</taxon>
        <taxon>Fungi</taxon>
        <taxon>Dikarya</taxon>
        <taxon>Ascomycota</taxon>
        <taxon>Pezizomycotina</taxon>
        <taxon>Eurotiomycetes</taxon>
        <taxon>Eurotiomycetidae</taxon>
        <taxon>Eurotiales</taxon>
        <taxon>Aspergillaceae</taxon>
        <taxon>Aspergillus</taxon>
        <taxon>Aspergillus subgen. Circumdati</taxon>
    </lineage>
</organism>